<reference evidence="10" key="1">
    <citation type="submission" date="2021-02" db="EMBL/GenBank/DDBJ databases">
        <authorList>
            <person name="Nowell W R."/>
        </authorList>
    </citation>
    <scope>NUCLEOTIDE SEQUENCE</scope>
</reference>
<evidence type="ECO:0000313" key="11">
    <source>
        <dbReference type="Proteomes" id="UP000663845"/>
    </source>
</evidence>
<feature type="region of interest" description="Disordered" evidence="9">
    <location>
        <begin position="1304"/>
        <end position="1331"/>
    </location>
</feature>
<comment type="caution">
    <text evidence="10">The sequence shown here is derived from an EMBL/GenBank/DDBJ whole genome shotgun (WGS) entry which is preliminary data.</text>
</comment>
<evidence type="ECO:0000313" key="10">
    <source>
        <dbReference type="EMBL" id="CAF1200193.1"/>
    </source>
</evidence>
<evidence type="ECO:0000256" key="1">
    <source>
        <dbReference type="ARBA" id="ARBA00004230"/>
    </source>
</evidence>
<keyword evidence="7" id="KW-0206">Cytoskeleton</keyword>
<evidence type="ECO:0000256" key="7">
    <source>
        <dbReference type="ARBA" id="ARBA00023212"/>
    </source>
</evidence>
<feature type="compositionally biased region" description="Basic and acidic residues" evidence="9">
    <location>
        <begin position="415"/>
        <end position="435"/>
    </location>
</feature>
<feature type="compositionally biased region" description="Polar residues" evidence="9">
    <location>
        <begin position="39"/>
        <end position="61"/>
    </location>
</feature>
<proteinExistence type="predicted"/>
<keyword evidence="4" id="KW-0677">Repeat</keyword>
<keyword evidence="3" id="KW-0963">Cytoplasm</keyword>
<gene>
    <name evidence="10" type="ORF">JYZ213_LOCUS26861</name>
</gene>
<feature type="compositionally biased region" description="Basic and acidic residues" evidence="9">
    <location>
        <begin position="11"/>
        <end position="31"/>
    </location>
</feature>
<evidence type="ECO:0000256" key="2">
    <source>
        <dbReference type="ARBA" id="ARBA00004430"/>
    </source>
</evidence>
<dbReference type="GO" id="GO:0005930">
    <property type="term" value="C:axoneme"/>
    <property type="evidence" value="ECO:0007669"/>
    <property type="project" value="UniProtKB-SubCell"/>
</dbReference>
<evidence type="ECO:0000256" key="5">
    <source>
        <dbReference type="ARBA" id="ARBA00022846"/>
    </source>
</evidence>
<feature type="compositionally biased region" description="Polar residues" evidence="9">
    <location>
        <begin position="1304"/>
        <end position="1325"/>
    </location>
</feature>
<keyword evidence="5" id="KW-0282">Flagellum</keyword>
<dbReference type="EMBL" id="CAJNOG010000364">
    <property type="protein sequence ID" value="CAF1200193.1"/>
    <property type="molecule type" value="Genomic_DNA"/>
</dbReference>
<comment type="subcellular location">
    <subcellularLocation>
        <location evidence="1">Cell projection</location>
        <location evidence="1">Cilium</location>
        <location evidence="1">Flagellum</location>
    </subcellularLocation>
    <subcellularLocation>
        <location evidence="2">Cytoplasm</location>
        <location evidence="2">Cytoskeleton</location>
        <location evidence="2">Cilium axoneme</location>
    </subcellularLocation>
</comment>
<keyword evidence="8" id="KW-0966">Cell projection</keyword>
<dbReference type="SMART" id="SM00698">
    <property type="entry name" value="MORN"/>
    <property type="match status" value="18"/>
</dbReference>
<evidence type="ECO:0000256" key="4">
    <source>
        <dbReference type="ARBA" id="ARBA00022737"/>
    </source>
</evidence>
<organism evidence="10 11">
    <name type="scientific">Adineta steineri</name>
    <dbReference type="NCBI Taxonomy" id="433720"/>
    <lineage>
        <taxon>Eukaryota</taxon>
        <taxon>Metazoa</taxon>
        <taxon>Spiralia</taxon>
        <taxon>Gnathifera</taxon>
        <taxon>Rotifera</taxon>
        <taxon>Eurotatoria</taxon>
        <taxon>Bdelloidea</taxon>
        <taxon>Adinetida</taxon>
        <taxon>Adinetidae</taxon>
        <taxon>Adineta</taxon>
    </lineage>
</organism>
<evidence type="ECO:0000256" key="3">
    <source>
        <dbReference type="ARBA" id="ARBA00022490"/>
    </source>
</evidence>
<dbReference type="SUPFAM" id="SSF82185">
    <property type="entry name" value="Histone H3 K4-specific methyltransferase SET7/9 N-terminal domain"/>
    <property type="match status" value="6"/>
</dbReference>
<dbReference type="PANTHER" id="PTHR46613:SF1">
    <property type="entry name" value="RADIAL SPOKE HEAD 10 HOMOLOG B-RELATED"/>
    <property type="match status" value="1"/>
</dbReference>
<feature type="region of interest" description="Disordered" evidence="9">
    <location>
        <begin position="1"/>
        <end position="98"/>
    </location>
</feature>
<feature type="compositionally biased region" description="Basic residues" evidence="9">
    <location>
        <begin position="1"/>
        <end position="10"/>
    </location>
</feature>
<name>A0A814WBK5_9BILA</name>
<dbReference type="InterPro" id="IPR003409">
    <property type="entry name" value="MORN"/>
</dbReference>
<dbReference type="Pfam" id="PF02493">
    <property type="entry name" value="MORN"/>
    <property type="match status" value="20"/>
</dbReference>
<dbReference type="Gene3D" id="2.20.110.10">
    <property type="entry name" value="Histone H3 K4-specific methyltransferase SET7/9 N-terminal domain"/>
    <property type="match status" value="7"/>
</dbReference>
<dbReference type="GO" id="GO:0031514">
    <property type="term" value="C:motile cilium"/>
    <property type="evidence" value="ECO:0007669"/>
    <property type="project" value="UniProtKB-SubCell"/>
</dbReference>
<protein>
    <submittedName>
        <fullName evidence="10">Uncharacterized protein</fullName>
    </submittedName>
</protein>
<feature type="compositionally biased region" description="Polar residues" evidence="9">
    <location>
        <begin position="443"/>
        <end position="465"/>
    </location>
</feature>
<feature type="compositionally biased region" description="Polar residues" evidence="9">
    <location>
        <begin position="478"/>
        <end position="487"/>
    </location>
</feature>
<dbReference type="Proteomes" id="UP000663845">
    <property type="component" value="Unassembled WGS sequence"/>
</dbReference>
<evidence type="ECO:0000256" key="9">
    <source>
        <dbReference type="SAM" id="MobiDB-lite"/>
    </source>
</evidence>
<sequence>MPAKAGGKKGAKSEDDTKKKESTKNSKKGTDETGDNVAATGNASPTKTAAGNLARSSSQAGTPIDENMNKDTGGLTSEPSQHTEGNREGGETGDNATTAGVADADIKYEEPILPNLIVLSYEGGKEKGLYEGYGTATYVGGHNYTGDWSGGMMNGQGRYEWADGVVYSGSIVNNQLEGIGTYRWPDGSEYHGDVLRGRRHGTGVFRHGQSPLTYEGEWNMGNMHGRGTLQFDGTGQNYYTGDFILNIPFGKGRRQYASGNLYEGMWVNGKRHGYGVFSWSNGNGEYIGQWENGIQQGHGIHIWYIIRAEESQYALRNYYEGNFLNGRRHGQGIFYYSSGTKYIGEWKSDQKHGKGKVILRNGTIIEADFSYDRITTPLTNDMTSMLLIELPEIGSIGSIPSFFDMPAKAGGKKGAKSEDDTKKKESTKNSKKGTDETGDNVVATGNASPTKTAAGNLARSSSQAGTPIDENINKDTGGLTSEPSQHTEGNREGGETGDNATIAGVADADIKYEEPILPNLIVLSYEGGKEKGLYEGYGTATYVGGHNYTGDWSGGMMNGQGRYEWADVVVYSGSIVNNQLEGIGTYRWPDGSEYHGDVLRGRRHGTGVFRHGQSPLTYEGEWNMGNMHGRGTLQFDGTGQNYYTGDFILNIPFGKGRRQYASGNLYEGMWVNGKRHGYGVFSWSNGNGEYIGQWENGIQQGHGIHIWYIIRAEESQYALRNYYEGNFLNGRRHGQGTFYYSSGTKYIGEWKSDQKHGKGKVILRNGTIIEADFSYDRITTPLTNDMTSMLLIELPEIGSIGSIPSVILRNGTIIEADFSYDRITTPLTNDMTSMLLIELPEIGSIGSIPSASNTLDPNNLRRSESRNTIGPSFKLQFEPVFNHLSTIEDEKKKITEQVFHVLFRNLPQLNRLYRIYARLGVDLETNIDNTFLMTRIQFWRFVLDCNLHSYGVTLIEYDRMIAECLPTVNLHGPDESILVREFLNAIAIICFHLHRLKKIQSESSSEQQQQPISLQIASSMETIIEKNILQQAGKIRGNLFTDPQKYIQAFPYKEQCYKIYLSFCTKKKNKPDDITMQKRDFLLMLKHFQLVDSVHLTASRVISILAEEDPNIRPSGSTKTSDILREFLNAIAIICFHLHRLKKIQSESSSEQQQQPISLQIASSMETIIEKNILQQAGKIRGNLFTDPQKYIQAFPYKEQCYKIYLSFCTKKKNKPDDITMQKRDFLLMLKHFQLVDSVHLTASRVISILAEEDPNIRPSGSTKTSDIRSDIEMCFLEFFEALISCALVYPVNKLYNNYNRPSKTAGSDRSLGSQPSIVSPNNHDQYQDSRASELPTIVVREVSEFIGEGTDDIDKAHSLLSREHQDPINSETSLSAYASKIHAFFQGVFLPASMTHKHIREQIRVDQEKTWQGLIPDNNPSWSKKYTVLVE</sequence>
<dbReference type="PANTHER" id="PTHR46613">
    <property type="entry name" value="RADIAL SPOKE HEAD 10 HOMOLOG B-RELATED"/>
    <property type="match status" value="1"/>
</dbReference>
<evidence type="ECO:0000256" key="8">
    <source>
        <dbReference type="ARBA" id="ARBA00023273"/>
    </source>
</evidence>
<keyword evidence="6" id="KW-0969">Cilium</keyword>
<accession>A0A814WBK5</accession>
<feature type="region of interest" description="Disordered" evidence="9">
    <location>
        <begin position="408"/>
        <end position="500"/>
    </location>
</feature>
<feature type="compositionally biased region" description="Polar residues" evidence="9">
    <location>
        <begin position="74"/>
        <end position="83"/>
    </location>
</feature>
<evidence type="ECO:0000256" key="6">
    <source>
        <dbReference type="ARBA" id="ARBA00023069"/>
    </source>
</evidence>